<feature type="region of interest" description="Disordered" evidence="3">
    <location>
        <begin position="1126"/>
        <end position="1158"/>
    </location>
</feature>
<evidence type="ECO:0000313" key="6">
    <source>
        <dbReference type="Proteomes" id="UP000019118"/>
    </source>
</evidence>
<accession>A0AAR5PL91</accession>
<dbReference type="PANTHER" id="PTHR13069:SF37">
    <property type="entry name" value="FIRE DANCER"/>
    <property type="match status" value="1"/>
</dbReference>
<dbReference type="GO" id="GO:0005634">
    <property type="term" value="C:nucleus"/>
    <property type="evidence" value="ECO:0007669"/>
    <property type="project" value="TreeGrafter"/>
</dbReference>
<feature type="region of interest" description="Disordered" evidence="3">
    <location>
        <begin position="924"/>
        <end position="947"/>
    </location>
</feature>
<organism evidence="5 6">
    <name type="scientific">Dendroctonus ponderosae</name>
    <name type="common">Mountain pine beetle</name>
    <dbReference type="NCBI Taxonomy" id="77166"/>
    <lineage>
        <taxon>Eukaryota</taxon>
        <taxon>Metazoa</taxon>
        <taxon>Ecdysozoa</taxon>
        <taxon>Arthropoda</taxon>
        <taxon>Hexapoda</taxon>
        <taxon>Insecta</taxon>
        <taxon>Pterygota</taxon>
        <taxon>Neoptera</taxon>
        <taxon>Endopterygota</taxon>
        <taxon>Coleoptera</taxon>
        <taxon>Polyphaga</taxon>
        <taxon>Cucujiformia</taxon>
        <taxon>Curculionidae</taxon>
        <taxon>Scolytinae</taxon>
        <taxon>Dendroctonus</taxon>
    </lineage>
</organism>
<sequence length="1292" mass="144082">MAASERVSRSFALEQTYVHEVYEQYYDNPRSKPWPKVQEFLEKLEPGALVCDVGCGNGKYLKVNKSIYNLGGEKSNRLSDLARQKQNEVIRLDNLALPFKDNCFDTVLSLSVIHHFATTDRRVSSLREMARVLRVGGRMIITVWAMEQDHRKFESQDVLVPWRRPRFKASCGITTGLNSADDIQNPYHSYTQSDSDSNKSFRFRNTFKRKTRNSHQRKQRPLEAYRKTSSGSSTLSSPSETCYGFVRRALQKIAGGSRRVVANSWFLDNWIACMHKQQPLQKRYDPDGCEYCDCSGCDNVEDQPIELLRIDDEEPKQIPRRQTCPVSQMSADIDAFKSKSMNNIGMLNETNNNRCRLSKAHVDDSIKGAVENPVTPASVNSLKKPKLVKQKKSLCEEDADEALDQPTDMKDLVRAMPDFKSGLTRHQRGGVLKQRSLNEEILSTDRLREKERLKQNIQKQTSLNEDLIYKRAHTFESLRESFFAVASTKSFQMLKDGLTNRIKNSTTMEKVASASLKNVNAGFVKIFQTWKGAELKSPTTRDNESYKNVQNCHPADKEPSEKSGERRHSKEDGSDSSKDSSLQSDTSVDSEDSFASVIFVPKSDPMSPIGGASLSAGPTSPLLRGGCQSAPQSPRIKQSSCPTSPRVKQLHNGIHPLTKQLSSPKPSTELLSTVTEFFPVDDKLLANARLRAPAPKLLPVQPAHRQNTQLLAQNYSVQPIPQFRRTTLNSPSLKECFPFPPQTSNQSSVLTEAVPTANMISPVKPPPDAEASRTEKLKKIREMLAQKPGFGSKSKSHCPIVRKISDPDKKEQSLAKPIPQLLKLDIFNPEVDDDSDNSCVSSPDSIGSVNRIKASGGVPAKADKFNFPDTNRTGNSMSLLEAAANVASSLDEAVEKVISSRPTKKLPKVDVFSILHRRFSSSDTTPLLDEEEEEGLSNGESRRSSNTWNEECHKHLTAFADKLSEKLMKELDEYQLTMDNIDDPYIHRLSEELHDLSILSEEIKKQNEYLTRLSQTNHPQVKKSCTKCKSLEKCRCVIETRTSDRTKNYVSMCNATKPLSQNHKALPCVNNSVNPVLNSFSKSIRFNGSGVNGNNDAKFDEDYCGKRVENGGLGYCAEVDQFNGPDVKREQNRPVIANGSSSESFDSSDKGSSSNSLLSSGATSINFGGQSVASSVTDLTGDSRDGCSNGGSTASLTSTESKGKGKFDHMDTLSPGHLRRRDPSGLSDISADSWPADEIGGEITYHRYYHVFRQGELEKLIEKYVDDLHVVSSTYQHASWCIIAEKVQIWTI</sequence>
<dbReference type="InterPro" id="IPR029063">
    <property type="entry name" value="SAM-dependent_MTases_sf"/>
</dbReference>
<keyword evidence="2" id="KW-0808">Transferase</keyword>
<dbReference type="EnsemblMetazoa" id="XM_019906103.1">
    <property type="protein sequence ID" value="XP_019761662.1"/>
    <property type="gene ID" value="LOC109538731"/>
</dbReference>
<feature type="compositionally biased region" description="Polar residues" evidence="3">
    <location>
        <begin position="184"/>
        <end position="195"/>
    </location>
</feature>
<feature type="compositionally biased region" description="Polar residues" evidence="3">
    <location>
        <begin position="1190"/>
        <end position="1200"/>
    </location>
</feature>
<feature type="region of interest" description="Disordered" evidence="3">
    <location>
        <begin position="609"/>
        <end position="642"/>
    </location>
</feature>
<evidence type="ECO:0000256" key="2">
    <source>
        <dbReference type="ARBA" id="ARBA00022679"/>
    </source>
</evidence>
<feature type="compositionally biased region" description="Low complexity" evidence="3">
    <location>
        <begin position="1138"/>
        <end position="1158"/>
    </location>
</feature>
<feature type="region of interest" description="Disordered" evidence="3">
    <location>
        <begin position="184"/>
        <end position="239"/>
    </location>
</feature>
<evidence type="ECO:0000256" key="1">
    <source>
        <dbReference type="ARBA" id="ARBA00022603"/>
    </source>
</evidence>
<feature type="compositionally biased region" description="Basic and acidic residues" evidence="3">
    <location>
        <begin position="1201"/>
        <end position="1211"/>
    </location>
</feature>
<feature type="compositionally biased region" description="Basic residues" evidence="3">
    <location>
        <begin position="201"/>
        <end position="219"/>
    </location>
</feature>
<dbReference type="GO" id="GO:0000049">
    <property type="term" value="F:tRNA binding"/>
    <property type="evidence" value="ECO:0007669"/>
    <property type="project" value="TreeGrafter"/>
</dbReference>
<dbReference type="CDD" id="cd02440">
    <property type="entry name" value="AdoMet_MTases"/>
    <property type="match status" value="1"/>
</dbReference>
<keyword evidence="1" id="KW-0489">Methyltransferase</keyword>
<evidence type="ECO:0000256" key="3">
    <source>
        <dbReference type="SAM" id="MobiDB-lite"/>
    </source>
</evidence>
<dbReference type="Gene3D" id="3.40.50.150">
    <property type="entry name" value="Vaccinia Virus protein VP39"/>
    <property type="match status" value="2"/>
</dbReference>
<dbReference type="GO" id="GO:0030488">
    <property type="term" value="P:tRNA methylation"/>
    <property type="evidence" value="ECO:0007669"/>
    <property type="project" value="TreeGrafter"/>
</dbReference>
<dbReference type="FunFam" id="3.40.50.150:FF:000195">
    <property type="entry name" value="Methyltransferase domain containing protein"/>
    <property type="match status" value="1"/>
</dbReference>
<dbReference type="Proteomes" id="UP000019118">
    <property type="component" value="Unassembled WGS sequence"/>
</dbReference>
<dbReference type="InterPro" id="IPR013216">
    <property type="entry name" value="Methyltransf_11"/>
</dbReference>
<feature type="region of interest" description="Disordered" evidence="3">
    <location>
        <begin position="537"/>
        <end position="589"/>
    </location>
</feature>
<dbReference type="GO" id="GO:0008757">
    <property type="term" value="F:S-adenosylmethionine-dependent methyltransferase activity"/>
    <property type="evidence" value="ECO:0007669"/>
    <property type="project" value="InterPro"/>
</dbReference>
<feature type="region of interest" description="Disordered" evidence="3">
    <location>
        <begin position="1182"/>
        <end position="1232"/>
    </location>
</feature>
<reference evidence="6" key="1">
    <citation type="journal article" date="2013" name="Genome Biol.">
        <title>Draft genome of the mountain pine beetle, Dendroctonus ponderosae Hopkins, a major forest pest.</title>
        <authorList>
            <person name="Keeling C.I."/>
            <person name="Yuen M.M."/>
            <person name="Liao N.Y."/>
            <person name="Docking T.R."/>
            <person name="Chan S.K."/>
            <person name="Taylor G.A."/>
            <person name="Palmquist D.L."/>
            <person name="Jackman S.D."/>
            <person name="Nguyen A."/>
            <person name="Li M."/>
            <person name="Henderson H."/>
            <person name="Janes J.K."/>
            <person name="Zhao Y."/>
            <person name="Pandoh P."/>
            <person name="Moore R."/>
            <person name="Sperling F.A."/>
            <person name="Huber D.P."/>
            <person name="Birol I."/>
            <person name="Jones S.J."/>
            <person name="Bohlmann J."/>
        </authorList>
    </citation>
    <scope>NUCLEOTIDE SEQUENCE</scope>
</reference>
<proteinExistence type="predicted"/>
<reference evidence="5" key="2">
    <citation type="submission" date="2024-08" db="UniProtKB">
        <authorList>
            <consortium name="EnsemblMetazoa"/>
        </authorList>
    </citation>
    <scope>IDENTIFICATION</scope>
</reference>
<dbReference type="Pfam" id="PF08241">
    <property type="entry name" value="Methyltransf_11"/>
    <property type="match status" value="1"/>
</dbReference>
<name>A0AAR5PL91_DENPD</name>
<feature type="domain" description="Methyltransferase type 11" evidence="4">
    <location>
        <begin position="52"/>
        <end position="141"/>
    </location>
</feature>
<dbReference type="SUPFAM" id="SSF53335">
    <property type="entry name" value="S-adenosyl-L-methionine-dependent methyltransferases"/>
    <property type="match status" value="1"/>
</dbReference>
<dbReference type="GO" id="GO:0002098">
    <property type="term" value="P:tRNA wobble uridine modification"/>
    <property type="evidence" value="ECO:0007669"/>
    <property type="project" value="TreeGrafter"/>
</dbReference>
<dbReference type="InterPro" id="IPR051422">
    <property type="entry name" value="AlkB_tRNA_MeTrf/Diox"/>
</dbReference>
<feature type="compositionally biased region" description="Polar residues" evidence="3">
    <location>
        <begin position="629"/>
        <end position="642"/>
    </location>
</feature>
<feature type="compositionally biased region" description="Basic and acidic residues" evidence="3">
    <location>
        <begin position="554"/>
        <end position="578"/>
    </location>
</feature>
<dbReference type="GO" id="GO:0106335">
    <property type="term" value="F:tRNA (5-carboxymethyluridine(34)-5-O)-methyltransferase activity"/>
    <property type="evidence" value="ECO:0007669"/>
    <property type="project" value="TreeGrafter"/>
</dbReference>
<protein>
    <recommendedName>
        <fullName evidence="4">Methyltransferase type 11 domain-containing protein</fullName>
    </recommendedName>
</protein>
<keyword evidence="6" id="KW-1185">Reference proteome</keyword>
<evidence type="ECO:0000259" key="4">
    <source>
        <dbReference type="Pfam" id="PF08241"/>
    </source>
</evidence>
<feature type="compositionally biased region" description="Low complexity" evidence="3">
    <location>
        <begin position="228"/>
        <end position="239"/>
    </location>
</feature>
<evidence type="ECO:0000313" key="5">
    <source>
        <dbReference type="EnsemblMetazoa" id="XP_019761662.1"/>
    </source>
</evidence>
<dbReference type="PANTHER" id="PTHR13069">
    <property type="entry name" value="ALKYLATED DNA REPAIR PROTEIN ALKB HOMOLOG 8"/>
    <property type="match status" value="1"/>
</dbReference>
<dbReference type="GO" id="GO:0005737">
    <property type="term" value="C:cytoplasm"/>
    <property type="evidence" value="ECO:0007669"/>
    <property type="project" value="TreeGrafter"/>
</dbReference>